<feature type="compositionally biased region" description="Polar residues" evidence="1">
    <location>
        <begin position="275"/>
        <end position="288"/>
    </location>
</feature>
<dbReference type="NCBIfam" id="TIGR01414">
    <property type="entry name" value="autotrans_barl"/>
    <property type="match status" value="1"/>
</dbReference>
<evidence type="ECO:0000313" key="5">
    <source>
        <dbReference type="Proteomes" id="UP000057213"/>
    </source>
</evidence>
<dbReference type="AlphaFoldDB" id="A0A0M5KWQ7"/>
<keyword evidence="2" id="KW-0732">Signal</keyword>
<feature type="compositionally biased region" description="Low complexity" evidence="1">
    <location>
        <begin position="49"/>
        <end position="58"/>
    </location>
</feature>
<dbReference type="PATRIC" id="fig|1318743.3.peg.151"/>
<gene>
    <name evidence="4" type="ORF">PU02_0146</name>
</gene>
<dbReference type="InterPro" id="IPR012332">
    <property type="entry name" value="Autotransporter_pectin_lyase_C"/>
</dbReference>
<dbReference type="Gene3D" id="2.160.20.20">
    <property type="match status" value="1"/>
</dbReference>
<sequence length="865" mass="93042">MLKKNILFCTVAGILFCSHLGGAHAGGESSGDVARGGSPVRNAERDSRGVSSPSGSPSHFGAKVGIRAHDSDVHVTGESFSNKFFGIHAENGRAVDAANITLKDAHAAIHVGGGSVSLRDSNIQSLGHHNFGIVGPVSSVGSADSKGSFVTLTNTKLHLDNSVGILGRHGRLTVTLRDSHVDTDVLVKRLQPHDGENRLSLSITSSNSSLRGGVKTILAGDNFDEIIKNETFTPLPTISAQGRDVLPLVSGRQQQEAPARQVDASGSPGMRSHASAETNRPQITPNERSSGARVHSHGVSGSSSRSVSGNLVQNGVVLNLHNNSKWTLTVSKREMSDSGEFIHRKPEIGLERRATSDLSVLNIRDSSVVFEAPKEGVYQKLYVGYGNPGTRDVYSAQGDARLHLNVEVNDGHIVGKGKHDQVIIRGDVSGKTVIHVKSVDHRKEKKKREAVVHKRSNVTCAMDVVSARNDVASLVRVFGKVEKDSFQLKNGYTTFDGLPYKYVLTVHKSELKNDVAVDAPSGKDPTPIASPGKVAPYWDFRLQKGHLVPQAASYLVVPGTLFFSGFTDAKNQNMFLNDIWTMPSETGTNGASSFFLSSYGGKGTLSSDRTPHDYSHGADVRYGALQTGVVFAKEVSQNTDSRFGILGTYGRLSFIPADMEDAAKSTLNKWSLTAYGSLQHDTGLYANLLLSYGVLKGDIANAIEGKTASLDNAKALSASAVIGREIKTDIKSLTVRPEAQIVYQRFSFKEILDLGGFEVDMLDPYQWLLNIGGRLTKTVSLSDELGDISLYGKMYLIKSFGETATMRMGDVFHLDTTGSSVEGGVGIDAKIMKDVTFHADVSHRFRLQETGVSGTSFSGGIRYRF</sequence>
<dbReference type="OrthoDB" id="7922675at2"/>
<evidence type="ECO:0000256" key="1">
    <source>
        <dbReference type="SAM" id="MobiDB-lite"/>
    </source>
</evidence>
<dbReference type="Gene3D" id="2.40.128.130">
    <property type="entry name" value="Autotransporter beta-domain"/>
    <property type="match status" value="1"/>
</dbReference>
<organism evidence="4 5">
    <name type="scientific">Bartonella ancashensis</name>
    <dbReference type="NCBI Taxonomy" id="1318743"/>
    <lineage>
        <taxon>Bacteria</taxon>
        <taxon>Pseudomonadati</taxon>
        <taxon>Pseudomonadota</taxon>
        <taxon>Alphaproteobacteria</taxon>
        <taxon>Hyphomicrobiales</taxon>
        <taxon>Bartonellaceae</taxon>
        <taxon>Bartonella</taxon>
    </lineage>
</organism>
<feature type="region of interest" description="Disordered" evidence="1">
    <location>
        <begin position="27"/>
        <end position="63"/>
    </location>
</feature>
<feature type="region of interest" description="Disordered" evidence="1">
    <location>
        <begin position="250"/>
        <end position="308"/>
    </location>
</feature>
<dbReference type="KEGG" id="banc:PU02_0146"/>
<dbReference type="EMBL" id="CP010401">
    <property type="protein sequence ID" value="ALE02960.1"/>
    <property type="molecule type" value="Genomic_DNA"/>
</dbReference>
<evidence type="ECO:0000256" key="2">
    <source>
        <dbReference type="SAM" id="SignalP"/>
    </source>
</evidence>
<accession>A0A0M5KWQ7</accession>
<feature type="compositionally biased region" description="Low complexity" evidence="1">
    <location>
        <begin position="289"/>
        <end position="308"/>
    </location>
</feature>
<keyword evidence="5" id="KW-1185">Reference proteome</keyword>
<dbReference type="GO" id="GO:0019867">
    <property type="term" value="C:outer membrane"/>
    <property type="evidence" value="ECO:0007669"/>
    <property type="project" value="InterPro"/>
</dbReference>
<protein>
    <recommendedName>
        <fullName evidence="3">Autotransporter domain-containing protein</fullName>
    </recommendedName>
</protein>
<dbReference type="SMART" id="SM00869">
    <property type="entry name" value="Autotransporter"/>
    <property type="match status" value="1"/>
</dbReference>
<reference evidence="4 5" key="1">
    <citation type="journal article" date="2015" name="Genome Announc.">
        <title>Complete Genome Sequence of Bartonella ancashensis Strain 20.00, Isolated from the Blood of a Patient with Verruga Peruana.</title>
        <authorList>
            <person name="Hang J."/>
            <person name="Mullins K.E."/>
            <person name="Clifford R.J."/>
            <person name="Onmus-Leone F."/>
            <person name="Yang Y."/>
            <person name="Jiang J."/>
            <person name="Leguia M."/>
            <person name="Kasper M.R."/>
            <person name="Maguina C."/>
            <person name="Lesho E.P."/>
            <person name="Jarman R.G."/>
            <person name="Richards A.L."/>
            <person name="Blazes D."/>
        </authorList>
    </citation>
    <scope>NUCLEOTIDE SEQUENCE [LARGE SCALE GENOMIC DNA]</scope>
    <source>
        <strain evidence="4 5">20.00</strain>
    </source>
</reference>
<dbReference type="InterPro" id="IPR005546">
    <property type="entry name" value="Autotransporte_beta"/>
</dbReference>
<dbReference type="SUPFAM" id="SSF103515">
    <property type="entry name" value="Autotransporter"/>
    <property type="match status" value="1"/>
</dbReference>
<dbReference type="Pfam" id="PF03797">
    <property type="entry name" value="Autotransporter"/>
    <property type="match status" value="1"/>
</dbReference>
<dbReference type="InterPro" id="IPR036709">
    <property type="entry name" value="Autotransporte_beta_dom_sf"/>
</dbReference>
<dbReference type="InterPro" id="IPR006315">
    <property type="entry name" value="OM_autotransptr_brl_dom"/>
</dbReference>
<dbReference type="Proteomes" id="UP000057213">
    <property type="component" value="Chromosome"/>
</dbReference>
<feature type="domain" description="Autotransporter" evidence="3">
    <location>
        <begin position="587"/>
        <end position="865"/>
    </location>
</feature>
<proteinExistence type="predicted"/>
<feature type="chain" id="PRO_5005804652" description="Autotransporter domain-containing protein" evidence="2">
    <location>
        <begin position="26"/>
        <end position="865"/>
    </location>
</feature>
<evidence type="ECO:0000313" key="4">
    <source>
        <dbReference type="EMBL" id="ALE02960.1"/>
    </source>
</evidence>
<dbReference type="RefSeq" id="WP_053943647.1">
    <property type="nucleotide sequence ID" value="NZ_CP010401.1"/>
</dbReference>
<evidence type="ECO:0000259" key="3">
    <source>
        <dbReference type="PROSITE" id="PS51208"/>
    </source>
</evidence>
<dbReference type="PROSITE" id="PS51208">
    <property type="entry name" value="AUTOTRANSPORTER"/>
    <property type="match status" value="1"/>
</dbReference>
<feature type="signal peptide" evidence="2">
    <location>
        <begin position="1"/>
        <end position="25"/>
    </location>
</feature>
<name>A0A0M5KWQ7_9HYPH</name>